<proteinExistence type="predicted"/>
<accession>A0ABR4DTC4</accession>
<evidence type="ECO:0000313" key="2">
    <source>
        <dbReference type="Proteomes" id="UP001600888"/>
    </source>
</evidence>
<dbReference type="EMBL" id="JBAWTH010000176">
    <property type="protein sequence ID" value="KAL2273623.1"/>
    <property type="molecule type" value="Genomic_DNA"/>
</dbReference>
<sequence>MNRETSKITSDRAGKRNLMVPPIFVDMLVFRMCRRTTGLLTGEPVVSLSNSPPGPSSKACLRYLVGWVQAAASASAIVVDIVCNGSRFTYPSEDTPAWSYWSRKNVNTTSATVSKGNVGSPDRPRLASS</sequence>
<gene>
    <name evidence="1" type="ORF">FJTKL_04164</name>
</gene>
<comment type="caution">
    <text evidence="1">The sequence shown here is derived from an EMBL/GenBank/DDBJ whole genome shotgun (WGS) entry which is preliminary data.</text>
</comment>
<organism evidence="1 2">
    <name type="scientific">Diaporthe vaccinii</name>
    <dbReference type="NCBI Taxonomy" id="105482"/>
    <lineage>
        <taxon>Eukaryota</taxon>
        <taxon>Fungi</taxon>
        <taxon>Dikarya</taxon>
        <taxon>Ascomycota</taxon>
        <taxon>Pezizomycotina</taxon>
        <taxon>Sordariomycetes</taxon>
        <taxon>Sordariomycetidae</taxon>
        <taxon>Diaporthales</taxon>
        <taxon>Diaporthaceae</taxon>
        <taxon>Diaporthe</taxon>
        <taxon>Diaporthe eres species complex</taxon>
    </lineage>
</organism>
<evidence type="ECO:0000313" key="1">
    <source>
        <dbReference type="EMBL" id="KAL2273623.1"/>
    </source>
</evidence>
<reference evidence="1 2" key="1">
    <citation type="submission" date="2024-03" db="EMBL/GenBank/DDBJ databases">
        <title>A high-quality draft genome sequence of Diaporthe vaccinii, a causative agent of upright dieback and viscid rot disease in cranberry plants.</title>
        <authorList>
            <person name="Sarrasin M."/>
            <person name="Lang B.F."/>
            <person name="Burger G."/>
        </authorList>
    </citation>
    <scope>NUCLEOTIDE SEQUENCE [LARGE SCALE GENOMIC DNA]</scope>
    <source>
        <strain evidence="1 2">IS7</strain>
    </source>
</reference>
<dbReference type="Proteomes" id="UP001600888">
    <property type="component" value="Unassembled WGS sequence"/>
</dbReference>
<name>A0ABR4DTC4_9PEZI</name>
<protein>
    <submittedName>
        <fullName evidence="1">Uncharacterized protein</fullName>
    </submittedName>
</protein>
<keyword evidence="2" id="KW-1185">Reference proteome</keyword>